<evidence type="ECO:0000256" key="4">
    <source>
        <dbReference type="ARBA" id="ARBA00023163"/>
    </source>
</evidence>
<evidence type="ECO:0000313" key="9">
    <source>
        <dbReference type="Proteomes" id="UP001327560"/>
    </source>
</evidence>
<protein>
    <recommendedName>
        <fullName evidence="7">BHLH domain-containing protein</fullName>
    </recommendedName>
</protein>
<dbReference type="GO" id="GO:0003700">
    <property type="term" value="F:DNA-binding transcription factor activity"/>
    <property type="evidence" value="ECO:0007669"/>
    <property type="project" value="InterPro"/>
</dbReference>
<keyword evidence="6" id="KW-0812">Transmembrane</keyword>
<dbReference type="SMART" id="SM00353">
    <property type="entry name" value="HLH"/>
    <property type="match status" value="1"/>
</dbReference>
<dbReference type="InterPro" id="IPR011598">
    <property type="entry name" value="bHLH_dom"/>
</dbReference>
<dbReference type="AlphaFoldDB" id="A0AAQ3KK12"/>
<proteinExistence type="inferred from homology"/>
<dbReference type="GO" id="GO:0003677">
    <property type="term" value="F:DNA binding"/>
    <property type="evidence" value="ECO:0007669"/>
    <property type="project" value="UniProtKB-KW"/>
</dbReference>
<keyword evidence="6" id="KW-0472">Membrane</keyword>
<evidence type="ECO:0000256" key="2">
    <source>
        <dbReference type="ARBA" id="ARBA00023015"/>
    </source>
</evidence>
<dbReference type="PANTHER" id="PTHR46684:SF16">
    <property type="entry name" value="TRANSCRIPTION FACTOR BHLH67-LIKE ISOFORM X2"/>
    <property type="match status" value="1"/>
</dbReference>
<dbReference type="InterPro" id="IPR044283">
    <property type="entry name" value="FAMA/SPEECHLESS/MUTE-like"/>
</dbReference>
<dbReference type="GO" id="GO:0045893">
    <property type="term" value="P:positive regulation of DNA-templated transcription"/>
    <property type="evidence" value="ECO:0007669"/>
    <property type="project" value="TreeGrafter"/>
</dbReference>
<dbReference type="GO" id="GO:0005634">
    <property type="term" value="C:nucleus"/>
    <property type="evidence" value="ECO:0007669"/>
    <property type="project" value="TreeGrafter"/>
</dbReference>
<feature type="region of interest" description="Disordered" evidence="5">
    <location>
        <begin position="145"/>
        <end position="209"/>
    </location>
</feature>
<dbReference type="PROSITE" id="PS50888">
    <property type="entry name" value="BHLH"/>
    <property type="match status" value="1"/>
</dbReference>
<dbReference type="GO" id="GO:0010052">
    <property type="term" value="P:guard cell differentiation"/>
    <property type="evidence" value="ECO:0007669"/>
    <property type="project" value="InterPro"/>
</dbReference>
<sequence>MEQLRGPINDSLLVVSVYPFISPLSLKQLVSEELRRSQCLEPGAMGASFAEHSEMKYGSLFSHQTPFLQLLQGAMQAGDETEGQEDEFHLQSYQRQTFFASYAPESNFQLLLRLQSQNCVKQLRTAEMDSSRAVDQLESCITHASESETRSVVHHHKSPATVAMTGPARSAAAAAAGSNERRKRKRPRPASSSKSAEEAESQRMTHIAVERNRRRLMNDHLATLRSLMPPSYVQRGDQASIIGGAIEFVKELEQHLLSLRVQKRLRSSPAVRSRSIDDEPCAPALEDGFFVSPQYTDYSQWQRRRCDGEEAQQEGAGGVDVEATLVQGHVNLKVAGRRHQGQLVRAIVAMEELRLSVLHLNITSIGPSSIFYSLNMKGKGVSCVDHTYCCSTVMKEGRSSSGSRSHSFPFFFLAVMGACTLWVAVLPAFANFVFNFLFGNRC</sequence>
<dbReference type="EMBL" id="CP136895">
    <property type="protein sequence ID" value="WOL09970.1"/>
    <property type="molecule type" value="Genomic_DNA"/>
</dbReference>
<keyword evidence="2" id="KW-0805">Transcription regulation</keyword>
<evidence type="ECO:0000256" key="6">
    <source>
        <dbReference type="SAM" id="Phobius"/>
    </source>
</evidence>
<dbReference type="SUPFAM" id="SSF47459">
    <property type="entry name" value="HLH, helix-loop-helix DNA-binding domain"/>
    <property type="match status" value="1"/>
</dbReference>
<keyword evidence="6" id="KW-1133">Transmembrane helix</keyword>
<comment type="similarity">
    <text evidence="1">Belongs to the bHLH protein family.</text>
</comment>
<dbReference type="GO" id="GO:0046983">
    <property type="term" value="F:protein dimerization activity"/>
    <property type="evidence" value="ECO:0007669"/>
    <property type="project" value="InterPro"/>
</dbReference>
<dbReference type="Pfam" id="PF00010">
    <property type="entry name" value="HLH"/>
    <property type="match status" value="1"/>
</dbReference>
<reference evidence="8 9" key="1">
    <citation type="submission" date="2023-10" db="EMBL/GenBank/DDBJ databases">
        <title>Chromosome-scale genome assembly provides insights into flower coloration mechanisms of Canna indica.</title>
        <authorList>
            <person name="Li C."/>
        </authorList>
    </citation>
    <scope>NUCLEOTIDE SEQUENCE [LARGE SCALE GENOMIC DNA]</scope>
    <source>
        <tissue evidence="8">Flower</tissue>
    </source>
</reference>
<evidence type="ECO:0000256" key="3">
    <source>
        <dbReference type="ARBA" id="ARBA00023125"/>
    </source>
</evidence>
<evidence type="ECO:0000256" key="1">
    <source>
        <dbReference type="ARBA" id="ARBA00005510"/>
    </source>
</evidence>
<name>A0AAQ3KK12_9LILI</name>
<evidence type="ECO:0000256" key="5">
    <source>
        <dbReference type="SAM" id="MobiDB-lite"/>
    </source>
</evidence>
<dbReference type="Proteomes" id="UP001327560">
    <property type="component" value="Chromosome 6"/>
</dbReference>
<dbReference type="PANTHER" id="PTHR46684">
    <property type="entry name" value="TRANSCRIPTION FACTOR FAMA"/>
    <property type="match status" value="1"/>
</dbReference>
<feature type="transmembrane region" description="Helical" evidence="6">
    <location>
        <begin position="410"/>
        <end position="438"/>
    </location>
</feature>
<dbReference type="InterPro" id="IPR036638">
    <property type="entry name" value="HLH_DNA-bd_sf"/>
</dbReference>
<accession>A0AAQ3KK12</accession>
<evidence type="ECO:0000313" key="8">
    <source>
        <dbReference type="EMBL" id="WOL09970.1"/>
    </source>
</evidence>
<feature type="compositionally biased region" description="Basic and acidic residues" evidence="5">
    <location>
        <begin position="195"/>
        <end position="209"/>
    </location>
</feature>
<keyword evidence="3" id="KW-0238">DNA-binding</keyword>
<gene>
    <name evidence="8" type="ORF">Cni_G18724</name>
</gene>
<feature type="domain" description="BHLH" evidence="7">
    <location>
        <begin position="201"/>
        <end position="252"/>
    </location>
</feature>
<dbReference type="Gene3D" id="4.10.280.10">
    <property type="entry name" value="Helix-loop-helix DNA-binding domain"/>
    <property type="match status" value="1"/>
</dbReference>
<evidence type="ECO:0000259" key="7">
    <source>
        <dbReference type="PROSITE" id="PS50888"/>
    </source>
</evidence>
<organism evidence="8 9">
    <name type="scientific">Canna indica</name>
    <name type="common">Indian-shot</name>
    <dbReference type="NCBI Taxonomy" id="4628"/>
    <lineage>
        <taxon>Eukaryota</taxon>
        <taxon>Viridiplantae</taxon>
        <taxon>Streptophyta</taxon>
        <taxon>Embryophyta</taxon>
        <taxon>Tracheophyta</taxon>
        <taxon>Spermatophyta</taxon>
        <taxon>Magnoliopsida</taxon>
        <taxon>Liliopsida</taxon>
        <taxon>Zingiberales</taxon>
        <taxon>Cannaceae</taxon>
        <taxon>Canna</taxon>
    </lineage>
</organism>
<keyword evidence="4" id="KW-0804">Transcription</keyword>
<keyword evidence="9" id="KW-1185">Reference proteome</keyword>